<proteinExistence type="predicted"/>
<evidence type="ECO:0000313" key="2">
    <source>
        <dbReference type="Proteomes" id="UP000234681"/>
    </source>
</evidence>
<accession>A6HQQ5</accession>
<dbReference type="AlphaFoldDB" id="A6HQQ5"/>
<reference evidence="1 2" key="1">
    <citation type="submission" date="2005-09" db="EMBL/GenBank/DDBJ databases">
        <authorList>
            <person name="Mural R.J."/>
            <person name="Li P.W."/>
            <person name="Adams M.D."/>
            <person name="Amanatides P.G."/>
            <person name="Baden-Tillson H."/>
            <person name="Barnstead M."/>
            <person name="Chin S.H."/>
            <person name="Dew I."/>
            <person name="Evans C.A."/>
            <person name="Ferriera S."/>
            <person name="Flanigan M."/>
            <person name="Fosler C."/>
            <person name="Glodek A."/>
            <person name="Gu Z."/>
            <person name="Holt R.A."/>
            <person name="Jennings D."/>
            <person name="Kraft C.L."/>
            <person name="Lu F."/>
            <person name="Nguyen T."/>
            <person name="Nusskern D.R."/>
            <person name="Pfannkoch C.M."/>
            <person name="Sitter C."/>
            <person name="Sutton G.G."/>
            <person name="Venter J.C."/>
            <person name="Wang Z."/>
            <person name="Woodage T."/>
            <person name="Zheng X.H."/>
            <person name="Zhong F."/>
        </authorList>
    </citation>
    <scope>NUCLEOTIDE SEQUENCE [LARGE SCALE GENOMIC DNA]</scope>
    <source>
        <strain>BN</strain>
        <strain evidence="2">Sprague-Dawley</strain>
    </source>
</reference>
<gene>
    <name evidence="1" type="ORF">rCG_59558</name>
</gene>
<evidence type="ECO:0000313" key="1">
    <source>
        <dbReference type="EMBL" id="EDM16517.1"/>
    </source>
</evidence>
<dbReference type="Proteomes" id="UP000234681">
    <property type="component" value="Chromosome 7"/>
</dbReference>
<sequence length="35" mass="3955">MNRKKRASRQHACHPGSCCCVFPTKTDSISSKYEP</sequence>
<protein>
    <submittedName>
        <fullName evidence="1">RCG59558</fullName>
    </submittedName>
</protein>
<organism evidence="1 2">
    <name type="scientific">Rattus norvegicus</name>
    <name type="common">Rat</name>
    <dbReference type="NCBI Taxonomy" id="10116"/>
    <lineage>
        <taxon>Eukaryota</taxon>
        <taxon>Metazoa</taxon>
        <taxon>Chordata</taxon>
        <taxon>Craniata</taxon>
        <taxon>Vertebrata</taxon>
        <taxon>Euteleostomi</taxon>
        <taxon>Mammalia</taxon>
        <taxon>Eutheria</taxon>
        <taxon>Euarchontoglires</taxon>
        <taxon>Glires</taxon>
        <taxon>Rodentia</taxon>
        <taxon>Myomorpha</taxon>
        <taxon>Muroidea</taxon>
        <taxon>Muridae</taxon>
        <taxon>Murinae</taxon>
        <taxon>Rattus</taxon>
    </lineage>
</organism>
<dbReference type="EMBL" id="CH473950">
    <property type="protein sequence ID" value="EDM16517.1"/>
    <property type="molecule type" value="Genomic_DNA"/>
</dbReference>
<name>A6HQQ5_RAT</name>